<dbReference type="GO" id="GO:0016020">
    <property type="term" value="C:membrane"/>
    <property type="evidence" value="ECO:0007669"/>
    <property type="project" value="UniProtKB-SubCell"/>
</dbReference>
<evidence type="ECO:0000256" key="6">
    <source>
        <dbReference type="ARBA" id="ARBA00023136"/>
    </source>
</evidence>
<keyword evidence="4 10" id="KW-1133">Transmembrane helix</keyword>
<evidence type="ECO:0000256" key="3">
    <source>
        <dbReference type="ARBA" id="ARBA00022692"/>
    </source>
</evidence>
<feature type="transmembrane region" description="Helical" evidence="10">
    <location>
        <begin position="254"/>
        <end position="281"/>
    </location>
</feature>
<feature type="transmembrane region" description="Helical" evidence="10">
    <location>
        <begin position="95"/>
        <end position="115"/>
    </location>
</feature>
<keyword evidence="7" id="KW-0675">Receptor</keyword>
<keyword evidence="6 10" id="KW-0472">Membrane</keyword>
<evidence type="ECO:0000256" key="8">
    <source>
        <dbReference type="ARBA" id="ARBA00023224"/>
    </source>
</evidence>
<dbReference type="Proteomes" id="UP000283509">
    <property type="component" value="Unassembled WGS sequence"/>
</dbReference>
<dbReference type="PRINTS" id="PR00237">
    <property type="entry name" value="GPCRRHODOPSN"/>
</dbReference>
<evidence type="ECO:0000256" key="2">
    <source>
        <dbReference type="ARBA" id="ARBA00010663"/>
    </source>
</evidence>
<dbReference type="Gene3D" id="1.20.1070.10">
    <property type="entry name" value="Rhodopsin 7-helix transmembrane proteins"/>
    <property type="match status" value="1"/>
</dbReference>
<evidence type="ECO:0000313" key="13">
    <source>
        <dbReference type="Proteomes" id="UP000283509"/>
    </source>
</evidence>
<dbReference type="PROSITE" id="PS50262">
    <property type="entry name" value="G_PROTEIN_RECEP_F1_2"/>
    <property type="match status" value="1"/>
</dbReference>
<organism evidence="12 13">
    <name type="scientific">Penaeus vannamei</name>
    <name type="common">Whiteleg shrimp</name>
    <name type="synonym">Litopenaeus vannamei</name>
    <dbReference type="NCBI Taxonomy" id="6689"/>
    <lineage>
        <taxon>Eukaryota</taxon>
        <taxon>Metazoa</taxon>
        <taxon>Ecdysozoa</taxon>
        <taxon>Arthropoda</taxon>
        <taxon>Crustacea</taxon>
        <taxon>Multicrustacea</taxon>
        <taxon>Malacostraca</taxon>
        <taxon>Eumalacostraca</taxon>
        <taxon>Eucarida</taxon>
        <taxon>Decapoda</taxon>
        <taxon>Dendrobranchiata</taxon>
        <taxon>Penaeoidea</taxon>
        <taxon>Penaeidae</taxon>
        <taxon>Penaeus</taxon>
    </lineage>
</organism>
<feature type="transmembrane region" description="Helical" evidence="10">
    <location>
        <begin position="136"/>
        <end position="157"/>
    </location>
</feature>
<keyword evidence="9" id="KW-0844">Vision</keyword>
<name>A0A3R7PYR0_PENVA</name>
<keyword evidence="13" id="KW-1185">Reference proteome</keyword>
<comment type="similarity">
    <text evidence="2">Belongs to the G-protein coupled receptor 1 family.</text>
</comment>
<feature type="transmembrane region" description="Helical" evidence="10">
    <location>
        <begin position="56"/>
        <end position="83"/>
    </location>
</feature>
<dbReference type="Pfam" id="PF00001">
    <property type="entry name" value="7tm_1"/>
    <property type="match status" value="1"/>
</dbReference>
<evidence type="ECO:0000256" key="1">
    <source>
        <dbReference type="ARBA" id="ARBA00004141"/>
    </source>
</evidence>
<keyword evidence="8" id="KW-0807">Transducer</keyword>
<reference evidence="12 13" key="2">
    <citation type="submission" date="2019-01" db="EMBL/GenBank/DDBJ databases">
        <title>The decoding of complex shrimp genome reveals the adaptation for benthos swimmer, frequently molting mechanism and breeding impact on genome.</title>
        <authorList>
            <person name="Sun Y."/>
            <person name="Gao Y."/>
            <person name="Yu Y."/>
        </authorList>
    </citation>
    <scope>NUCLEOTIDE SEQUENCE [LARGE SCALE GENOMIC DNA]</scope>
    <source>
        <tissue evidence="12">Muscle</tissue>
    </source>
</reference>
<feature type="transmembrane region" description="Helical" evidence="10">
    <location>
        <begin position="182"/>
        <end position="207"/>
    </location>
</feature>
<dbReference type="STRING" id="6689.A0A3R7PYR0"/>
<proteinExistence type="inferred from homology"/>
<gene>
    <name evidence="12" type="ORF">C7M84_025591</name>
</gene>
<reference evidence="12 13" key="1">
    <citation type="submission" date="2018-04" db="EMBL/GenBank/DDBJ databases">
        <authorList>
            <person name="Zhang X."/>
            <person name="Yuan J."/>
            <person name="Li F."/>
            <person name="Xiang J."/>
        </authorList>
    </citation>
    <scope>NUCLEOTIDE SEQUENCE [LARGE SCALE GENOMIC DNA]</scope>
    <source>
        <tissue evidence="12">Muscle</tissue>
    </source>
</reference>
<comment type="caution">
    <text evidence="12">The sequence shown here is derived from an EMBL/GenBank/DDBJ whole genome shotgun (WGS) entry which is preliminary data.</text>
</comment>
<keyword evidence="9" id="KW-0716">Sensory transduction</keyword>
<evidence type="ECO:0000256" key="10">
    <source>
        <dbReference type="SAM" id="Phobius"/>
    </source>
</evidence>
<keyword evidence="3 10" id="KW-0812">Transmembrane</keyword>
<dbReference type="EMBL" id="QCYY01000998">
    <property type="protein sequence ID" value="ROT81263.1"/>
    <property type="molecule type" value="Genomic_DNA"/>
</dbReference>
<accession>A0A3R7PYR0</accession>
<evidence type="ECO:0000313" key="12">
    <source>
        <dbReference type="EMBL" id="ROT81263.1"/>
    </source>
</evidence>
<protein>
    <submittedName>
        <fullName evidence="12">Opsin-5</fullName>
    </submittedName>
</protein>
<dbReference type="InterPro" id="IPR000276">
    <property type="entry name" value="GPCR_Rhodpsn"/>
</dbReference>
<evidence type="ECO:0000256" key="7">
    <source>
        <dbReference type="ARBA" id="ARBA00023170"/>
    </source>
</evidence>
<evidence type="ECO:0000259" key="11">
    <source>
        <dbReference type="PROSITE" id="PS50262"/>
    </source>
</evidence>
<dbReference type="PANTHER" id="PTHR24240">
    <property type="entry name" value="OPSIN"/>
    <property type="match status" value="1"/>
</dbReference>
<evidence type="ECO:0000256" key="4">
    <source>
        <dbReference type="ARBA" id="ARBA00022989"/>
    </source>
</evidence>
<dbReference type="AlphaFoldDB" id="A0A3R7PYR0"/>
<evidence type="ECO:0000256" key="5">
    <source>
        <dbReference type="ARBA" id="ARBA00023040"/>
    </source>
</evidence>
<sequence length="336" mass="37630">MRSSPRANECRGSLDAWINASESHENYAKQVLPSKVNKHDNGNPKNMAQNLRSSHVCTLSLAVSDVAFSLLVHTLMILAALGVDSALLFNTIGCNYYGFCAMFFGTFSMCIHASVSLIRYINICHPEKVEWLQLKYVYILILGSGLYSVAWAVGPILQWGRYETFEFGCTLAFTDPSRSNRSYVTCAFFFVLLFPLGVVVTCYSLIVMQAHKYQREMSRIAHGGPNKTGDMATIINHVGSVRKTQRSLRLHNKLIRMSMVVAGGYVLGWLPYAAVCMWATYGDYQHIPIVSHLTPFSAQTHPLLPPCGLPRDTLRLPRCFRQSLSLSMPSARTRCR</sequence>
<dbReference type="GO" id="GO:0004930">
    <property type="term" value="F:G protein-coupled receptor activity"/>
    <property type="evidence" value="ECO:0007669"/>
    <property type="project" value="UniProtKB-KW"/>
</dbReference>
<dbReference type="InterPro" id="IPR017452">
    <property type="entry name" value="GPCR_Rhodpsn_7TM"/>
</dbReference>
<feature type="domain" description="G-protein coupled receptors family 1 profile" evidence="11">
    <location>
        <begin position="59"/>
        <end position="309"/>
    </location>
</feature>
<dbReference type="GO" id="GO:0007601">
    <property type="term" value="P:visual perception"/>
    <property type="evidence" value="ECO:0007669"/>
    <property type="project" value="UniProtKB-KW"/>
</dbReference>
<dbReference type="SUPFAM" id="SSF81321">
    <property type="entry name" value="Family A G protein-coupled receptor-like"/>
    <property type="match status" value="1"/>
</dbReference>
<keyword evidence="5" id="KW-0297">G-protein coupled receptor</keyword>
<comment type="subcellular location">
    <subcellularLocation>
        <location evidence="1">Membrane</location>
        <topology evidence="1">Multi-pass membrane protein</topology>
    </subcellularLocation>
</comment>
<dbReference type="InterPro" id="IPR050125">
    <property type="entry name" value="GPCR_opsins"/>
</dbReference>
<evidence type="ECO:0000256" key="9">
    <source>
        <dbReference type="ARBA" id="ARBA00023305"/>
    </source>
</evidence>